<dbReference type="Proteomes" id="UP000230922">
    <property type="component" value="Unassembled WGS sequence"/>
</dbReference>
<dbReference type="EMBL" id="PFAK01000022">
    <property type="protein sequence ID" value="PIR96372.1"/>
    <property type="molecule type" value="Genomic_DNA"/>
</dbReference>
<accession>A0A2H0VB98</accession>
<feature type="transmembrane region" description="Helical" evidence="1">
    <location>
        <begin position="74"/>
        <end position="95"/>
    </location>
</feature>
<evidence type="ECO:0000313" key="2">
    <source>
        <dbReference type="EMBL" id="PIR96372.1"/>
    </source>
</evidence>
<comment type="caution">
    <text evidence="2">The sequence shown here is derived from an EMBL/GenBank/DDBJ whole genome shotgun (WGS) entry which is preliminary data.</text>
</comment>
<keyword evidence="1" id="KW-1133">Transmembrane helix</keyword>
<dbReference type="AlphaFoldDB" id="A0A2H0VB98"/>
<keyword evidence="1" id="KW-0472">Membrane</keyword>
<evidence type="ECO:0000256" key="1">
    <source>
        <dbReference type="SAM" id="Phobius"/>
    </source>
</evidence>
<name>A0A2H0VB98_9BACT</name>
<feature type="transmembrane region" description="Helical" evidence="1">
    <location>
        <begin position="101"/>
        <end position="122"/>
    </location>
</feature>
<keyword evidence="1" id="KW-0812">Transmembrane</keyword>
<organism evidence="2 3">
    <name type="scientific">Candidatus Doudnabacteria bacterium CG10_big_fil_rev_8_21_14_0_10_42_18</name>
    <dbReference type="NCBI Taxonomy" id="1974552"/>
    <lineage>
        <taxon>Bacteria</taxon>
        <taxon>Candidatus Doudnaibacteriota</taxon>
    </lineage>
</organism>
<reference evidence="3" key="1">
    <citation type="submission" date="2017-09" db="EMBL/GenBank/DDBJ databases">
        <title>Depth-based differentiation of microbial function through sediment-hosted aquifers and enrichment of novel symbionts in the deep terrestrial subsurface.</title>
        <authorList>
            <person name="Probst A.J."/>
            <person name="Ladd B."/>
            <person name="Jarett J.K."/>
            <person name="Geller-Mcgrath D.E."/>
            <person name="Sieber C.M.K."/>
            <person name="Emerson J.B."/>
            <person name="Anantharaman K."/>
            <person name="Thomas B.C."/>
            <person name="Malmstrom R."/>
            <person name="Stieglmeier M."/>
            <person name="Klingl A."/>
            <person name="Woyke T."/>
            <person name="Ryan C.M."/>
            <person name="Banfield J.F."/>
        </authorList>
    </citation>
    <scope>NUCLEOTIDE SEQUENCE [LARGE SCALE GENOMIC DNA]</scope>
</reference>
<gene>
    <name evidence="2" type="ORF">COT92_01470</name>
</gene>
<feature type="transmembrane region" description="Helical" evidence="1">
    <location>
        <begin position="9"/>
        <end position="29"/>
    </location>
</feature>
<proteinExistence type="predicted"/>
<feature type="transmembrane region" description="Helical" evidence="1">
    <location>
        <begin position="41"/>
        <end position="62"/>
    </location>
</feature>
<protein>
    <submittedName>
        <fullName evidence="2">Uncharacterized protein</fullName>
    </submittedName>
</protein>
<sequence length="124" mass="14041">MALAPRQQIITVLLITILSGFSLVSIVNFTNPFEASWGTFLTFYLSLFLFCLGIFSLIGLGLRKWSKQGIYITNLSGSLRQAFLLSVLVVASFWLMGNGLFYWWVEASLILFLVFVEIFLNLKT</sequence>
<evidence type="ECO:0000313" key="3">
    <source>
        <dbReference type="Proteomes" id="UP000230922"/>
    </source>
</evidence>